<dbReference type="PANTHER" id="PTHR10587">
    <property type="entry name" value="GLYCOSYL TRANSFERASE-RELATED"/>
    <property type="match status" value="1"/>
</dbReference>
<name>A0ABS5Z419_9ACTN</name>
<dbReference type="Gene3D" id="3.20.20.370">
    <property type="entry name" value="Glycoside hydrolase/deacetylase"/>
    <property type="match status" value="1"/>
</dbReference>
<comment type="caution">
    <text evidence="4">The sequence shown here is derived from an EMBL/GenBank/DDBJ whole genome shotgun (WGS) entry which is preliminary data.</text>
</comment>
<dbReference type="EMBL" id="JAHKKG010000020">
    <property type="protein sequence ID" value="MBU2670430.1"/>
    <property type="molecule type" value="Genomic_DNA"/>
</dbReference>
<keyword evidence="2" id="KW-0732">Signal</keyword>
<evidence type="ECO:0000313" key="5">
    <source>
        <dbReference type="Proteomes" id="UP001519654"/>
    </source>
</evidence>
<proteinExistence type="predicted"/>
<dbReference type="PANTHER" id="PTHR10587:SF137">
    <property type="entry name" value="4-DEOXY-4-FORMAMIDO-L-ARABINOSE-PHOSPHOUNDECAPRENOL DEFORMYLASE ARND-RELATED"/>
    <property type="match status" value="1"/>
</dbReference>
<reference evidence="4 5" key="1">
    <citation type="submission" date="2021-06" db="EMBL/GenBank/DDBJ databases">
        <title>Actinoplanes lichenicola sp. nov., and Actinoplanes ovalisporus sp. nov., isolated from lichen in Thailand.</title>
        <authorList>
            <person name="Saeng-In P."/>
            <person name="Kanchanasin P."/>
            <person name="Yuki M."/>
            <person name="Kudo T."/>
            <person name="Ohkuma M."/>
            <person name="Phongsopitanun W."/>
            <person name="Tanasupawat S."/>
        </authorList>
    </citation>
    <scope>NUCLEOTIDE SEQUENCE [LARGE SCALE GENOMIC DNA]</scope>
    <source>
        <strain evidence="4 5">NBRC 110975</strain>
    </source>
</reference>
<sequence>MRLSRARKVVLLGVVVLAVGLTGRASAQSNAPADPVAAPASSAPAPTPTPSHSKKPKPKPKPTKSASGRKSVVNARFAGPAGSHMLTGTKGVALTFDDGPDPAETPKLLKLLAQHHVKATFCLVGQNAQRHPELVRQIVAGGHTLCNHTWNHSLKIGKDPAAKIRADLQRTNSAILKAAPGAKIKYFRAPGGNFTPRLVEVAEDMKMTSIYWKVDPRDWDHPKGESDSAHQQRVISKIARNCRPGAIVLSHDYAQPDTIAAYRKLIPMLKKRYTLVALP</sequence>
<feature type="chain" id="PRO_5045406824" evidence="2">
    <location>
        <begin position="28"/>
        <end position="279"/>
    </location>
</feature>
<organism evidence="4 5">
    <name type="scientific">Paractinoplanes bogorensis</name>
    <dbReference type="NCBI Taxonomy" id="1610840"/>
    <lineage>
        <taxon>Bacteria</taxon>
        <taxon>Bacillati</taxon>
        <taxon>Actinomycetota</taxon>
        <taxon>Actinomycetes</taxon>
        <taxon>Micromonosporales</taxon>
        <taxon>Micromonosporaceae</taxon>
        <taxon>Paractinoplanes</taxon>
    </lineage>
</organism>
<dbReference type="InterPro" id="IPR002509">
    <property type="entry name" value="NODB_dom"/>
</dbReference>
<keyword evidence="5" id="KW-1185">Reference proteome</keyword>
<dbReference type="Pfam" id="PF01522">
    <property type="entry name" value="Polysacc_deac_1"/>
    <property type="match status" value="1"/>
</dbReference>
<feature type="domain" description="NodB homology" evidence="3">
    <location>
        <begin position="90"/>
        <end position="279"/>
    </location>
</feature>
<accession>A0ABS5Z419</accession>
<feature type="region of interest" description="Disordered" evidence="1">
    <location>
        <begin position="25"/>
        <end position="71"/>
    </location>
</feature>
<dbReference type="CDD" id="cd10917">
    <property type="entry name" value="CE4_NodB_like_6s_7s"/>
    <property type="match status" value="1"/>
</dbReference>
<dbReference type="SUPFAM" id="SSF88713">
    <property type="entry name" value="Glycoside hydrolase/deacetylase"/>
    <property type="match status" value="1"/>
</dbReference>
<dbReference type="InterPro" id="IPR050248">
    <property type="entry name" value="Polysacc_deacetylase_ArnD"/>
</dbReference>
<evidence type="ECO:0000259" key="3">
    <source>
        <dbReference type="PROSITE" id="PS51677"/>
    </source>
</evidence>
<evidence type="ECO:0000256" key="1">
    <source>
        <dbReference type="SAM" id="MobiDB-lite"/>
    </source>
</evidence>
<gene>
    <name evidence="4" type="ORF">KOI35_43705</name>
</gene>
<feature type="signal peptide" evidence="2">
    <location>
        <begin position="1"/>
        <end position="27"/>
    </location>
</feature>
<evidence type="ECO:0000313" key="4">
    <source>
        <dbReference type="EMBL" id="MBU2670430.1"/>
    </source>
</evidence>
<dbReference type="InterPro" id="IPR011330">
    <property type="entry name" value="Glyco_hydro/deAcase_b/a-brl"/>
</dbReference>
<evidence type="ECO:0000256" key="2">
    <source>
        <dbReference type="SAM" id="SignalP"/>
    </source>
</evidence>
<feature type="compositionally biased region" description="Low complexity" evidence="1">
    <location>
        <begin position="25"/>
        <end position="44"/>
    </location>
</feature>
<dbReference type="Proteomes" id="UP001519654">
    <property type="component" value="Unassembled WGS sequence"/>
</dbReference>
<dbReference type="PROSITE" id="PS51677">
    <property type="entry name" value="NODB"/>
    <property type="match status" value="1"/>
</dbReference>
<protein>
    <submittedName>
        <fullName evidence="4">Polysaccharide deacetylase family protein</fullName>
    </submittedName>
</protein>
<feature type="compositionally biased region" description="Basic residues" evidence="1">
    <location>
        <begin position="52"/>
        <end position="62"/>
    </location>
</feature>